<feature type="transmembrane region" description="Helical" evidence="19">
    <location>
        <begin position="1983"/>
        <end position="2005"/>
    </location>
</feature>
<evidence type="ECO:0000256" key="8">
    <source>
        <dbReference type="ARBA" id="ARBA00022723"/>
    </source>
</evidence>
<feature type="region of interest" description="Disordered" evidence="18">
    <location>
        <begin position="669"/>
        <end position="713"/>
    </location>
</feature>
<dbReference type="InterPro" id="IPR036922">
    <property type="entry name" value="Rieske_2Fe-2S_sf"/>
</dbReference>
<evidence type="ECO:0000259" key="20">
    <source>
        <dbReference type="PROSITE" id="PS50222"/>
    </source>
</evidence>
<evidence type="ECO:0000256" key="1">
    <source>
        <dbReference type="ARBA" id="ARBA00004141"/>
    </source>
</evidence>
<evidence type="ECO:0000256" key="4">
    <source>
        <dbReference type="ARBA" id="ARBA00022568"/>
    </source>
</evidence>
<dbReference type="GO" id="GO:0008331">
    <property type="term" value="F:high voltage-gated calcium channel activity"/>
    <property type="evidence" value="ECO:0007669"/>
    <property type="project" value="TreeGrafter"/>
</dbReference>
<dbReference type="Pfam" id="PF13202">
    <property type="entry name" value="EF-hand_5"/>
    <property type="match status" value="1"/>
</dbReference>
<dbReference type="InterPro" id="IPR002048">
    <property type="entry name" value="EF_hand_dom"/>
</dbReference>
<evidence type="ECO:0000256" key="9">
    <source>
        <dbReference type="ARBA" id="ARBA00022837"/>
    </source>
</evidence>
<dbReference type="Gene3D" id="1.20.120.350">
    <property type="entry name" value="Voltage-gated potassium channels. Chain C"/>
    <property type="match status" value="1"/>
</dbReference>
<keyword evidence="23" id="KW-1185">Reference proteome</keyword>
<keyword evidence="15 19" id="KW-0472">Membrane</keyword>
<dbReference type="PANTHER" id="PTHR45628:SF7">
    <property type="entry name" value="VOLTAGE-DEPENDENT CALCIUM CHANNEL TYPE A SUBUNIT ALPHA-1"/>
    <property type="match status" value="1"/>
</dbReference>
<evidence type="ECO:0000256" key="17">
    <source>
        <dbReference type="ARBA" id="ARBA00023303"/>
    </source>
</evidence>
<evidence type="ECO:0000313" key="22">
    <source>
        <dbReference type="EMBL" id="OLQ05420.1"/>
    </source>
</evidence>
<keyword evidence="8" id="KW-0479">Metal-binding</keyword>
<feature type="transmembrane region" description="Helical" evidence="19">
    <location>
        <begin position="2071"/>
        <end position="2096"/>
    </location>
</feature>
<protein>
    <submittedName>
        <fullName evidence="22">Voltage-dependent T-type calcium channel subunit alpha-1G</fullName>
    </submittedName>
</protein>
<dbReference type="SUPFAM" id="SSF50022">
    <property type="entry name" value="ISP domain"/>
    <property type="match status" value="1"/>
</dbReference>
<evidence type="ECO:0000256" key="14">
    <source>
        <dbReference type="ARBA" id="ARBA00023065"/>
    </source>
</evidence>
<evidence type="ECO:0000256" key="7">
    <source>
        <dbReference type="ARBA" id="ARBA00022714"/>
    </source>
</evidence>
<dbReference type="InterPro" id="IPR018247">
    <property type="entry name" value="EF_Hand_1_Ca_BS"/>
</dbReference>
<evidence type="ECO:0000256" key="3">
    <source>
        <dbReference type="ARBA" id="ARBA00022553"/>
    </source>
</evidence>
<evidence type="ECO:0000256" key="10">
    <source>
        <dbReference type="ARBA" id="ARBA00022882"/>
    </source>
</evidence>
<feature type="compositionally biased region" description="Polar residues" evidence="18">
    <location>
        <begin position="701"/>
        <end position="712"/>
    </location>
</feature>
<dbReference type="Pfam" id="PF00520">
    <property type="entry name" value="Ion_trans"/>
    <property type="match status" value="1"/>
</dbReference>
<evidence type="ECO:0000259" key="21">
    <source>
        <dbReference type="PROSITE" id="PS51296"/>
    </source>
</evidence>
<dbReference type="Gene3D" id="1.10.238.10">
    <property type="entry name" value="EF-hand"/>
    <property type="match status" value="1"/>
</dbReference>
<comment type="caution">
    <text evidence="22">The sequence shown here is derived from an EMBL/GenBank/DDBJ whole genome shotgun (WGS) entry which is preliminary data.</text>
</comment>
<reference evidence="22 23" key="1">
    <citation type="submission" date="2016-02" db="EMBL/GenBank/DDBJ databases">
        <title>Genome analysis of coral dinoflagellate symbionts highlights evolutionary adaptations to a symbiotic lifestyle.</title>
        <authorList>
            <person name="Aranda M."/>
            <person name="Li Y."/>
            <person name="Liew Y.J."/>
            <person name="Baumgarten S."/>
            <person name="Simakov O."/>
            <person name="Wilson M."/>
            <person name="Piel J."/>
            <person name="Ashoor H."/>
            <person name="Bougouffa S."/>
            <person name="Bajic V.B."/>
            <person name="Ryu T."/>
            <person name="Ravasi T."/>
            <person name="Bayer T."/>
            <person name="Micklem G."/>
            <person name="Kim H."/>
            <person name="Bhak J."/>
            <person name="Lajeunesse T.C."/>
            <person name="Voolstra C.R."/>
        </authorList>
    </citation>
    <scope>NUCLEOTIDE SEQUENCE [LARGE SCALE GENOMIC DNA]</scope>
    <source>
        <strain evidence="22 23">CCMP2467</strain>
    </source>
</reference>
<feature type="transmembrane region" description="Helical" evidence="19">
    <location>
        <begin position="1881"/>
        <end position="1905"/>
    </location>
</feature>
<proteinExistence type="predicted"/>
<dbReference type="GO" id="GO:0005891">
    <property type="term" value="C:voltage-gated calcium channel complex"/>
    <property type="evidence" value="ECO:0007669"/>
    <property type="project" value="TreeGrafter"/>
</dbReference>
<feature type="domain" description="EF-hand" evidence="20">
    <location>
        <begin position="2120"/>
        <end position="2155"/>
    </location>
</feature>
<dbReference type="Proteomes" id="UP000186817">
    <property type="component" value="Unassembled WGS sequence"/>
</dbReference>
<keyword evidence="14" id="KW-0406">Ion transport</keyword>
<feature type="transmembrane region" description="Helical" evidence="19">
    <location>
        <begin position="1925"/>
        <end position="1943"/>
    </location>
</feature>
<evidence type="ECO:0000256" key="12">
    <source>
        <dbReference type="ARBA" id="ARBA00023004"/>
    </source>
</evidence>
<evidence type="ECO:0000256" key="2">
    <source>
        <dbReference type="ARBA" id="ARBA00022448"/>
    </source>
</evidence>
<keyword evidence="10" id="KW-0851">Voltage-gated channel</keyword>
<dbReference type="InterPro" id="IPR017941">
    <property type="entry name" value="Rieske_2Fe-2S"/>
</dbReference>
<dbReference type="Gene3D" id="1.10.287.70">
    <property type="match status" value="1"/>
</dbReference>
<feature type="transmembrane region" description="Helical" evidence="19">
    <location>
        <begin position="1840"/>
        <end position="1860"/>
    </location>
</feature>
<keyword evidence="13" id="KW-0411">Iron-sulfur</keyword>
<organism evidence="22 23">
    <name type="scientific">Symbiodinium microadriaticum</name>
    <name type="common">Dinoflagellate</name>
    <name type="synonym">Zooxanthella microadriatica</name>
    <dbReference type="NCBI Taxonomy" id="2951"/>
    <lineage>
        <taxon>Eukaryota</taxon>
        <taxon>Sar</taxon>
        <taxon>Alveolata</taxon>
        <taxon>Dinophyceae</taxon>
        <taxon>Suessiales</taxon>
        <taxon>Symbiodiniaceae</taxon>
        <taxon>Symbiodinium</taxon>
    </lineage>
</organism>
<dbReference type="PROSITE" id="PS50222">
    <property type="entry name" value="EF_HAND_2"/>
    <property type="match status" value="1"/>
</dbReference>
<dbReference type="InterPro" id="IPR005821">
    <property type="entry name" value="Ion_trans_dom"/>
</dbReference>
<dbReference type="PANTHER" id="PTHR45628">
    <property type="entry name" value="VOLTAGE-DEPENDENT CALCIUM CHANNEL TYPE A SUBUNIT ALPHA-1"/>
    <property type="match status" value="1"/>
</dbReference>
<name>A0A1Q9EDA5_SYMMI</name>
<dbReference type="SMART" id="SM00054">
    <property type="entry name" value="EFh"/>
    <property type="match status" value="2"/>
</dbReference>
<dbReference type="InterPro" id="IPR050599">
    <property type="entry name" value="VDCC_alpha-1_subunit"/>
</dbReference>
<comment type="subcellular location">
    <subcellularLocation>
        <location evidence="1">Membrane</location>
        <topology evidence="1">Multi-pass membrane protein</topology>
    </subcellularLocation>
</comment>
<keyword evidence="4" id="KW-0109">Calcium transport</keyword>
<evidence type="ECO:0000256" key="13">
    <source>
        <dbReference type="ARBA" id="ARBA00023014"/>
    </source>
</evidence>
<dbReference type="InterPro" id="IPR027359">
    <property type="entry name" value="Volt_channel_dom_sf"/>
</dbReference>
<evidence type="ECO:0000256" key="16">
    <source>
        <dbReference type="ARBA" id="ARBA00023180"/>
    </source>
</evidence>
<dbReference type="EMBL" id="LSRX01000186">
    <property type="protein sequence ID" value="OLQ05420.1"/>
    <property type="molecule type" value="Genomic_DNA"/>
</dbReference>
<keyword evidence="2" id="KW-0813">Transport</keyword>
<evidence type="ECO:0000256" key="11">
    <source>
        <dbReference type="ARBA" id="ARBA00022989"/>
    </source>
</evidence>
<feature type="compositionally biased region" description="Polar residues" evidence="18">
    <location>
        <begin position="1780"/>
        <end position="1803"/>
    </location>
</feature>
<keyword evidence="17" id="KW-0407">Ion channel</keyword>
<dbReference type="GO" id="GO:0005509">
    <property type="term" value="F:calcium ion binding"/>
    <property type="evidence" value="ECO:0007669"/>
    <property type="project" value="InterPro"/>
</dbReference>
<keyword evidence="7" id="KW-0001">2Fe-2S</keyword>
<evidence type="ECO:0000256" key="19">
    <source>
        <dbReference type="SAM" id="Phobius"/>
    </source>
</evidence>
<dbReference type="Pfam" id="PF00355">
    <property type="entry name" value="Rieske"/>
    <property type="match status" value="1"/>
</dbReference>
<dbReference type="SUPFAM" id="SSF47473">
    <property type="entry name" value="EF-hand"/>
    <property type="match status" value="1"/>
</dbReference>
<keyword evidence="16" id="KW-0325">Glycoprotein</keyword>
<evidence type="ECO:0000256" key="6">
    <source>
        <dbReference type="ARBA" id="ARBA00022692"/>
    </source>
</evidence>
<feature type="transmembrane region" description="Helical" evidence="19">
    <location>
        <begin position="48"/>
        <end position="69"/>
    </location>
</feature>
<feature type="transmembrane region" description="Helical" evidence="19">
    <location>
        <begin position="75"/>
        <end position="97"/>
    </location>
</feature>
<keyword evidence="5" id="KW-0107">Calcium channel</keyword>
<evidence type="ECO:0000256" key="15">
    <source>
        <dbReference type="ARBA" id="ARBA00023136"/>
    </source>
</evidence>
<evidence type="ECO:0000313" key="23">
    <source>
        <dbReference type="Proteomes" id="UP000186817"/>
    </source>
</evidence>
<evidence type="ECO:0000256" key="18">
    <source>
        <dbReference type="SAM" id="MobiDB-lite"/>
    </source>
</evidence>
<dbReference type="InterPro" id="IPR011992">
    <property type="entry name" value="EF-hand-dom_pair"/>
</dbReference>
<feature type="domain" description="Rieske" evidence="21">
    <location>
        <begin position="1301"/>
        <end position="1403"/>
    </location>
</feature>
<dbReference type="GO" id="GO:0098703">
    <property type="term" value="P:calcium ion import across plasma membrane"/>
    <property type="evidence" value="ECO:0007669"/>
    <property type="project" value="TreeGrafter"/>
</dbReference>
<keyword evidence="11 19" id="KW-1133">Transmembrane helix</keyword>
<dbReference type="Gene3D" id="2.102.10.10">
    <property type="entry name" value="Rieske [2Fe-2S] iron-sulphur domain"/>
    <property type="match status" value="1"/>
</dbReference>
<gene>
    <name evidence="22" type="primary">Cacna1g</name>
    <name evidence="22" type="ORF">AK812_SmicGene11398</name>
</gene>
<keyword evidence="3" id="KW-0597">Phosphoprotein</keyword>
<feature type="region of interest" description="Disordered" evidence="18">
    <location>
        <begin position="1733"/>
        <end position="1803"/>
    </location>
</feature>
<dbReference type="GO" id="GO:0051537">
    <property type="term" value="F:2 iron, 2 sulfur cluster binding"/>
    <property type="evidence" value="ECO:0007669"/>
    <property type="project" value="UniProtKB-KW"/>
</dbReference>
<keyword evidence="6 19" id="KW-0812">Transmembrane</keyword>
<dbReference type="SUPFAM" id="SSF81324">
    <property type="entry name" value="Voltage-gated potassium channels"/>
    <property type="match status" value="1"/>
</dbReference>
<sequence length="2248" mass="246987">MTAWQVVKQIQLAGANVGKWKSYAAKDKATGSRKLGVTPDMHSMPDKLGLVATIIIGSVIIIIIVITMTDTVIGILINIITIVIMSILTIALCIIILSGMFFTMTVFIIVLSLGSATIILQAFAVIGTGRAQDRSGGQQLVYQKASPRADGGETEPSKRKLRAVAFTDFSQTKDRIAAKGRGVVPWSFARGMEESQHASCTPWMERSNAVVSNLNAWQAFQSEVSLLAVTCERSLGQLFYTVEHQMHAWYEAGVKGGWCEAMLHAETVNAYTSHLAAAQMEQSQTRQLAAELPRKTIAVFGMYLIECDAAGTRQTTAIILLSDVIELSAMFGNLCVRIPAQTGQACRVNYLVEKHGKSMDDAEIFRPVRRWLAECLLVDGAFADSEHAIQKILDKAAKREWKQNPAGMRFIVEVFEPGQKPNKSSLELVFDDEADNNLTRTYSLGFRSRQAMPGIPSPSRTVCLALLQPVGGQPSLWRRSWFLRIRRREWKRGYWGESATWRRGPIQPGQLNEVIHKYRELQKVQLRQRKKGEAALGRPTAVGLRDQQEEKAESPECSCAKVDWIFWGQVRSAMKGLRILASRLMHTAASAHELPTAATPKKSREAVSPGAMSLLIEPLNKAACIRNEKERKLLNGTYKKKSQEDYLMMHMGLTKAHLAKAKAKERAAAGSAEHFKSTSSLTAGNLAAHQKGTGKDAKGSSEISRSRSTGALQQVMPKVPEDPVLAVLMNGPPLYSPALCTREGPAVVKCHIPRSSMPSAAVIPFFEDPEDEVPLLRNQWGPAVSVQPSRGSHFADQFHKKGRSAPTEMKAACGFGYGPDASVLDVEVIKTDLGVNASDLPSEVLFPTMPTSFDSFDPRPGEAGLKGERARLASANAEDGAQILRRSEADVCIVKVQDRFAIKGVNVLRPQVKEALTEHLNNVVIGRDVQSSSAMEQSQIPFLPSQRHFGNIGTFVVATGIKLSGTWLPNELLREFGCAGPAAPSKSSEAYHVMEAVEVLIRGSHVIHVKERGPLVLLYQANQSADNMAWEHSFASLLGPVPGGQDVLAAIPEDLPGRVNWSDDTKIARNGSIRIFFDSVIVMDNPHAKIRIYPRVLEDLCKEVDPRSFYPWDTGTGELQETAFSLVHVRLAPGIPITAICQEHAMEDSMVKGVASQLRANLLHPDPCQVGDEVVEIDPWAVRSADVLEEGKHQERYPARWTGWKKSHERVREVLSFTTGNTVCFLSRCDAMGAWGRSRLWMRCLSRCQAANFAAPAIARPVERWDLRPFAGMLTVLTAEQARRTQLQSKGYVGCASTQRVSLGQATEFDDASMREVKIEGGAAVLVHRHQGEFFVTSPACGHYGALLRKGISSAGGRGGPPTVTCPLHDATFDSRTGQVVRGPSVDGIAVCKSEVKNGVLFADLPPELVAGTGKHPKGDGVTTVVVAAQRAYAMSLLDLPLGTAPYSLLKDISAWAATGINKKSTLLLVLSLHSLKAAGLYGRVGSEAQVQLREGDAILVYLDNIYIVATLDRDQGDPEALACVAGRTNRPSMALGREFIVASLALNIVVLARAVEQRIDDVAHEVPVCYGLYTNGEGMKHVYGAETPARGILKAMYTPRSILFVSLGLVPAVFIDEVRTGFDQGYGENMKEPDEAVQDPGAMVASHPLEAALGCSRMRASRGSMPAPDSCVGPKGGPDAVDRDWLITALDLKFAQQEALIRQLLGQPPVRVAQARPPSGLGLDSEEVELLARRRPVPPPIDVEDASKSTAKCFAPRSPSKQPPAPPADDQHDEETVASLRSHQSDSVDYGEGNTTTTTPNSKMWRSRQSRFLGTQVMSEKWTPDPPLKQFVKGPLDGYMGLVVIINLGFMIMMTQWMGSVADLSLGIGSIEDTQWIDEYFFEVAEYVFFTLYVMDVLVRAYVLGREWLWDPRLGLQYLNVFDAVLVCLNVFELFLFPALVLGSSNQDRDQQANSLRVIKLMRIVRTLRIVKTLTMFRQLRLLVGTCIASIGALFWSMVLLLVLKLGFALIVCQALQGFILDDQAPLAAREEMNNLYGSFLKALYTMFEVTHSGSWPTVVRPVLEKVDPWYALFFLTYITLVVFAVIRVVTALFLKETLASAENDADMAMENSRRQAGETHRKLEDLFMVADEDGDGHLSPEEFVAAMSLPSVQRFLTSLDVSIRDCGPLFDILDDGDGMITIAEFCKGLMQLKGQARAIDLVVLQHDNRKLLRECERINVTLRHLSKAMRVPQVQRSDSHLHYSHF</sequence>
<keyword evidence="12" id="KW-0408">Iron</keyword>
<accession>A0A1Q9EDA5</accession>
<dbReference type="CDD" id="cd00051">
    <property type="entry name" value="EFh"/>
    <property type="match status" value="1"/>
</dbReference>
<keyword evidence="9" id="KW-0106">Calcium</keyword>
<feature type="transmembrane region" description="Helical" evidence="19">
    <location>
        <begin position="104"/>
        <end position="126"/>
    </location>
</feature>
<evidence type="ECO:0000256" key="5">
    <source>
        <dbReference type="ARBA" id="ARBA00022673"/>
    </source>
</evidence>
<dbReference type="PROSITE" id="PS00018">
    <property type="entry name" value="EF_HAND_1"/>
    <property type="match status" value="1"/>
</dbReference>
<dbReference type="PROSITE" id="PS51296">
    <property type="entry name" value="RIESKE"/>
    <property type="match status" value="1"/>
</dbReference>